<protein>
    <submittedName>
        <fullName evidence="2">Uncharacterized protein</fullName>
    </submittedName>
</protein>
<dbReference type="KEGG" id="sla:SERLADRAFT_441660"/>
<evidence type="ECO:0000313" key="2">
    <source>
        <dbReference type="EMBL" id="EGO21304.1"/>
    </source>
</evidence>
<proteinExistence type="predicted"/>
<accession>F8P788</accession>
<feature type="region of interest" description="Disordered" evidence="1">
    <location>
        <begin position="66"/>
        <end position="176"/>
    </location>
</feature>
<dbReference type="AlphaFoldDB" id="F8P788"/>
<reference evidence="2" key="1">
    <citation type="submission" date="2011-04" db="EMBL/GenBank/DDBJ databases">
        <title>Evolution of plant cell wall degrading machinery underlies the functional diversity of forest fungi.</title>
        <authorList>
            <consortium name="US DOE Joint Genome Institute (JGI-PGF)"/>
            <person name="Eastwood D.C."/>
            <person name="Floudas D."/>
            <person name="Binder M."/>
            <person name="Majcherczyk A."/>
            <person name="Schneider P."/>
            <person name="Aerts A."/>
            <person name="Asiegbu F.O."/>
            <person name="Baker S.E."/>
            <person name="Barry K."/>
            <person name="Bendiksby M."/>
            <person name="Blumentritt M."/>
            <person name="Coutinho P.M."/>
            <person name="Cullen D."/>
            <person name="Cullen D."/>
            <person name="Gathman A."/>
            <person name="Goodell B."/>
            <person name="Henrissat B."/>
            <person name="Ihrmark K."/>
            <person name="Kauserud H."/>
            <person name="Kohler A."/>
            <person name="LaButti K."/>
            <person name="Lapidus A."/>
            <person name="Lavin J.L."/>
            <person name="Lee Y.-H."/>
            <person name="Lindquist E."/>
            <person name="Lilly W."/>
            <person name="Lucas S."/>
            <person name="Morin E."/>
            <person name="Murat C."/>
            <person name="Oguiza J.A."/>
            <person name="Park J."/>
            <person name="Pisabarro A.G."/>
            <person name="Riley R."/>
            <person name="Rosling A."/>
            <person name="Salamov A."/>
            <person name="Schmidt O."/>
            <person name="Schmutz J."/>
            <person name="Skrede I."/>
            <person name="Stenlid J."/>
            <person name="Wiebenga A."/>
            <person name="Xie X."/>
            <person name="Kues U."/>
            <person name="Hibbett D.S."/>
            <person name="Hoffmeister D."/>
            <person name="Hogberg N."/>
            <person name="Martin F."/>
            <person name="Grigoriev I.V."/>
            <person name="Watkinson S.C."/>
        </authorList>
    </citation>
    <scope>NUCLEOTIDE SEQUENCE</scope>
    <source>
        <strain evidence="2">S7.9</strain>
    </source>
</reference>
<sequence>MPFTFRSLALPARISAAFKALKPKKRPNPFTRHSFRVFRNASSKSGSRHIIPTLFAALPMAPSLGPDISAQVSSTEPDDEARTSLLEPRHSGDPNGGSREPRVTIGEKILERFWPPEDEDKDDNAPEHTKETAQLSFTPLSPPPSHNPKLISTESLQIRTDTATAQDPWKCRLAGT</sequence>
<organism>
    <name type="scientific">Serpula lacrymans var. lacrymans (strain S7.9)</name>
    <name type="common">Dry rot fungus</name>
    <dbReference type="NCBI Taxonomy" id="578457"/>
    <lineage>
        <taxon>Eukaryota</taxon>
        <taxon>Fungi</taxon>
        <taxon>Dikarya</taxon>
        <taxon>Basidiomycota</taxon>
        <taxon>Agaricomycotina</taxon>
        <taxon>Agaricomycetes</taxon>
        <taxon>Agaricomycetidae</taxon>
        <taxon>Boletales</taxon>
        <taxon>Coniophorineae</taxon>
        <taxon>Serpulaceae</taxon>
        <taxon>Serpula</taxon>
    </lineage>
</organism>
<dbReference type="GeneID" id="18815567"/>
<dbReference type="Proteomes" id="UP000008064">
    <property type="component" value="Unassembled WGS sequence"/>
</dbReference>
<name>F8P788_SERL9</name>
<evidence type="ECO:0000256" key="1">
    <source>
        <dbReference type="SAM" id="MobiDB-lite"/>
    </source>
</evidence>
<feature type="compositionally biased region" description="Polar residues" evidence="1">
    <location>
        <begin position="150"/>
        <end position="165"/>
    </location>
</feature>
<dbReference type="HOGENOM" id="CLU_1526070_0_0_1"/>
<dbReference type="EMBL" id="GL945439">
    <property type="protein sequence ID" value="EGO21304.1"/>
    <property type="molecule type" value="Genomic_DNA"/>
</dbReference>
<dbReference type="RefSeq" id="XP_007322261.1">
    <property type="nucleotide sequence ID" value="XM_007322199.1"/>
</dbReference>
<gene>
    <name evidence="2" type="ORF">SERLADRAFT_441660</name>
</gene>